<dbReference type="eggNOG" id="KOG2031">
    <property type="taxonomic scope" value="Eukaryota"/>
</dbReference>
<feature type="region of interest" description="Disordered" evidence="11">
    <location>
        <begin position="309"/>
        <end position="335"/>
    </location>
</feature>
<evidence type="ECO:0000256" key="1">
    <source>
        <dbReference type="ARBA" id="ARBA00004123"/>
    </source>
</evidence>
<feature type="region of interest" description="Disordered" evidence="11">
    <location>
        <begin position="360"/>
        <end position="419"/>
    </location>
</feature>
<dbReference type="GO" id="GO:0017005">
    <property type="term" value="F:3'-tyrosyl-DNA phosphodiesterase activity"/>
    <property type="evidence" value="ECO:0007669"/>
    <property type="project" value="TreeGrafter"/>
</dbReference>
<protein>
    <submittedName>
        <fullName evidence="12">Tyrosyl-DNA phosphodiesterase 1</fullName>
    </submittedName>
</protein>
<evidence type="ECO:0000256" key="3">
    <source>
        <dbReference type="ARBA" id="ARBA00022722"/>
    </source>
</evidence>
<keyword evidence="3" id="KW-0540">Nuclease</keyword>
<feature type="compositionally biased region" description="Basic and acidic residues" evidence="11">
    <location>
        <begin position="385"/>
        <end position="394"/>
    </location>
</feature>
<dbReference type="Proteomes" id="UP000028924">
    <property type="component" value="Unassembled WGS sequence"/>
</dbReference>
<dbReference type="Pfam" id="PF06087">
    <property type="entry name" value="Tyr-DNA_phospho"/>
    <property type="match status" value="1"/>
</dbReference>
<dbReference type="GO" id="GO:0006281">
    <property type="term" value="P:DNA repair"/>
    <property type="evidence" value="ECO:0007669"/>
    <property type="project" value="UniProtKB-KW"/>
</dbReference>
<dbReference type="Gene3D" id="3.30.870.10">
    <property type="entry name" value="Endonuclease Chain A"/>
    <property type="match status" value="1"/>
</dbReference>
<dbReference type="OrthoDB" id="512391at2759"/>
<evidence type="ECO:0000256" key="6">
    <source>
        <dbReference type="ARBA" id="ARBA00022839"/>
    </source>
</evidence>
<evidence type="ECO:0000313" key="12">
    <source>
        <dbReference type="EMBL" id="KFM28974.1"/>
    </source>
</evidence>
<feature type="compositionally biased region" description="Basic residues" evidence="11">
    <location>
        <begin position="395"/>
        <end position="406"/>
    </location>
</feature>
<evidence type="ECO:0000313" key="13">
    <source>
        <dbReference type="Proteomes" id="UP000028924"/>
    </source>
</evidence>
<dbReference type="InterPro" id="IPR010347">
    <property type="entry name" value="Tdp1"/>
</dbReference>
<dbReference type="EMBL" id="KL662185">
    <property type="protein sequence ID" value="KFM28974.1"/>
    <property type="molecule type" value="Genomic_DNA"/>
</dbReference>
<dbReference type="GO" id="GO:0004527">
    <property type="term" value="F:exonuclease activity"/>
    <property type="evidence" value="ECO:0007669"/>
    <property type="project" value="UniProtKB-KW"/>
</dbReference>
<dbReference type="PANTHER" id="PTHR12415">
    <property type="entry name" value="TYROSYL-DNA PHOSPHODIESTERASE 1"/>
    <property type="match status" value="1"/>
</dbReference>
<dbReference type="GeneID" id="23617884"/>
<dbReference type="CDD" id="cd09122">
    <property type="entry name" value="PLDc_Tdp1_1"/>
    <property type="match status" value="1"/>
</dbReference>
<keyword evidence="8" id="KW-0539">Nucleus</keyword>
<reference evidence="12 13" key="1">
    <citation type="journal article" date="2014" name="BMC Genomics">
        <title>Oil accumulation mechanisms of the oleaginous microalga Chlorella protothecoides revealed through its genome, transcriptomes, and proteomes.</title>
        <authorList>
            <person name="Gao C."/>
            <person name="Wang Y."/>
            <person name="Shen Y."/>
            <person name="Yan D."/>
            <person name="He X."/>
            <person name="Dai J."/>
            <person name="Wu Q."/>
        </authorList>
    </citation>
    <scope>NUCLEOTIDE SEQUENCE [LARGE SCALE GENOMIC DNA]</scope>
    <source>
        <strain evidence="12 13">0710</strain>
    </source>
</reference>
<organism evidence="12 13">
    <name type="scientific">Auxenochlorella protothecoides</name>
    <name type="common">Green microalga</name>
    <name type="synonym">Chlorella protothecoides</name>
    <dbReference type="NCBI Taxonomy" id="3075"/>
    <lineage>
        <taxon>Eukaryota</taxon>
        <taxon>Viridiplantae</taxon>
        <taxon>Chlorophyta</taxon>
        <taxon>core chlorophytes</taxon>
        <taxon>Trebouxiophyceae</taxon>
        <taxon>Chlorellales</taxon>
        <taxon>Chlorellaceae</taxon>
        <taxon>Auxenochlorella</taxon>
    </lineage>
</organism>
<evidence type="ECO:0000256" key="11">
    <source>
        <dbReference type="SAM" id="MobiDB-lite"/>
    </source>
</evidence>
<keyword evidence="4" id="KW-0227">DNA damage</keyword>
<dbReference type="RefSeq" id="XP_011402023.1">
    <property type="nucleotide sequence ID" value="XM_011403721.1"/>
</dbReference>
<evidence type="ECO:0000256" key="10">
    <source>
        <dbReference type="PIRSR" id="PIRSR610347-2"/>
    </source>
</evidence>
<dbReference type="GO" id="GO:0005634">
    <property type="term" value="C:nucleus"/>
    <property type="evidence" value="ECO:0007669"/>
    <property type="project" value="UniProtKB-SubCell"/>
</dbReference>
<accession>A0A087STC0</accession>
<sequence>MAARWNHLRVRHWTAVRLCGMPKRAVSPELVDLTSSPKRQLVDASSHAAVPEERQCVRAASSSHRWPDSPFHLMRVRGLPTWANEGSLGIKLSEVVAGPMRTVLISNYMLDFAWLLSACPDLARAERLIIVHGEGQDKAAAVAREVREAGLASKTTIHQPPLPIPYGTHHSKAFVILFERGVRVVVHTANLIYPDCNNKTQALYTQDFPPAPDATASPFQESLLGYLARLRIPASAYEPLRRALQRHNFSCARAALVASVPGYHQMGVWVDVAVCLSTGFLLAYSLHLGACRVQQGPWASQTCPPPVCHGGKPPTPPHPHDLSGRRPALGPPVPTPRAGPGDCLPVRACVYPLPGPVQQPRLGGRQLGGRRAGRFRRSGGLARGGGRDGRDAGPARHRHPGLAHRVRGPEQPGGVAGGTQRAWPRLQRLQALPRAVLAPVGGPAGGAAAGHAPHQDLLPLRCSDGGGALVPHRLAQPVKGSVGRAAEKGDPAHGAQLRAGCPAPAQPGGGLPGLAVEGV</sequence>
<name>A0A087STC0_AUXPR</name>
<feature type="binding site" evidence="10">
    <location>
        <position position="172"/>
    </location>
    <ligand>
        <name>substrate</name>
    </ligand>
</feature>
<dbReference type="SUPFAM" id="SSF56024">
    <property type="entry name" value="Phospholipase D/nuclease"/>
    <property type="match status" value="1"/>
</dbReference>
<dbReference type="STRING" id="3075.A0A087STC0"/>
<evidence type="ECO:0000256" key="5">
    <source>
        <dbReference type="ARBA" id="ARBA00022801"/>
    </source>
</evidence>
<evidence type="ECO:0000256" key="7">
    <source>
        <dbReference type="ARBA" id="ARBA00023204"/>
    </source>
</evidence>
<keyword evidence="5" id="KW-0378">Hydrolase</keyword>
<evidence type="ECO:0000256" key="9">
    <source>
        <dbReference type="PIRSR" id="PIRSR610347-1"/>
    </source>
</evidence>
<feature type="active site" description="Nucleophile" evidence="9">
    <location>
        <position position="170"/>
    </location>
</feature>
<evidence type="ECO:0000256" key="2">
    <source>
        <dbReference type="ARBA" id="ARBA00010205"/>
    </source>
</evidence>
<comment type="similarity">
    <text evidence="2">Belongs to the tyrosyl-DNA phosphodiesterase family.</text>
</comment>
<dbReference type="GO" id="GO:0003697">
    <property type="term" value="F:single-stranded DNA binding"/>
    <property type="evidence" value="ECO:0007669"/>
    <property type="project" value="TreeGrafter"/>
</dbReference>
<dbReference type="PANTHER" id="PTHR12415:SF0">
    <property type="entry name" value="TYROSYL-DNA PHOSPHODIESTERASE 1"/>
    <property type="match status" value="1"/>
</dbReference>
<dbReference type="GO" id="GO:0003690">
    <property type="term" value="F:double-stranded DNA binding"/>
    <property type="evidence" value="ECO:0007669"/>
    <property type="project" value="TreeGrafter"/>
</dbReference>
<keyword evidence="6" id="KW-0269">Exonuclease</keyword>
<gene>
    <name evidence="12" type="ORF">F751_6493</name>
</gene>
<dbReference type="KEGG" id="apro:F751_6493"/>
<keyword evidence="13" id="KW-1185">Reference proteome</keyword>
<dbReference type="AlphaFoldDB" id="A0A087STC0"/>
<comment type="subcellular location">
    <subcellularLocation>
        <location evidence="1">Nucleus</location>
    </subcellularLocation>
</comment>
<keyword evidence="7" id="KW-0234">DNA repair</keyword>
<proteinExistence type="inferred from homology"/>
<evidence type="ECO:0000256" key="8">
    <source>
        <dbReference type="ARBA" id="ARBA00023242"/>
    </source>
</evidence>
<evidence type="ECO:0000256" key="4">
    <source>
        <dbReference type="ARBA" id="ARBA00022763"/>
    </source>
</evidence>